<evidence type="ECO:0000313" key="2">
    <source>
        <dbReference type="Proteomes" id="UP000075304"/>
    </source>
</evidence>
<dbReference type="AlphaFoldDB" id="A0A150KDE9"/>
<dbReference type="Proteomes" id="UP000075304">
    <property type="component" value="Unassembled WGS sequence"/>
</dbReference>
<reference evidence="1 2" key="1">
    <citation type="submission" date="2016-01" db="EMBL/GenBank/DDBJ databases">
        <title>Genome Sequences of Twelve Sporeforming Bacillus Species Isolated from Foods.</title>
        <authorList>
            <person name="Berendsen E.M."/>
            <person name="Wells-Bennik M.H."/>
            <person name="Krawcyk A.O."/>
            <person name="De Jong A."/>
            <person name="Holsappel S."/>
            <person name="Eijlander R.T."/>
            <person name="Kuipers O.P."/>
        </authorList>
    </citation>
    <scope>NUCLEOTIDE SEQUENCE [LARGE SCALE GENOMIC DNA]</scope>
    <source>
        <strain evidence="1 2">B4099</strain>
    </source>
</reference>
<proteinExistence type="predicted"/>
<dbReference type="EMBL" id="LQYI01000070">
    <property type="protein sequence ID" value="KYC67531.1"/>
    <property type="molecule type" value="Genomic_DNA"/>
</dbReference>
<dbReference type="PATRIC" id="fig|1398.25.peg.3565"/>
<gene>
    <name evidence="1" type="ORF">B4099_2409</name>
</gene>
<comment type="caution">
    <text evidence="1">The sequence shown here is derived from an EMBL/GenBank/DDBJ whole genome shotgun (WGS) entry which is preliminary data.</text>
</comment>
<protein>
    <submittedName>
        <fullName evidence="1">Uncharacterized protein</fullName>
    </submittedName>
</protein>
<sequence length="44" mass="5076">MSFLPQGKVFIIWMCKQQRKLACPGRKKTGRRALAGFFEKIFTG</sequence>
<evidence type="ECO:0000313" key="1">
    <source>
        <dbReference type="EMBL" id="KYC67531.1"/>
    </source>
</evidence>
<organism evidence="1 2">
    <name type="scientific">Heyndrickxia coagulans</name>
    <name type="common">Weizmannia coagulans</name>
    <dbReference type="NCBI Taxonomy" id="1398"/>
    <lineage>
        <taxon>Bacteria</taxon>
        <taxon>Bacillati</taxon>
        <taxon>Bacillota</taxon>
        <taxon>Bacilli</taxon>
        <taxon>Bacillales</taxon>
        <taxon>Bacillaceae</taxon>
        <taxon>Heyndrickxia</taxon>
    </lineage>
</organism>
<accession>A0A150KDE9</accession>
<name>A0A150KDE9_HEYCO</name>